<dbReference type="Pfam" id="PF25597">
    <property type="entry name" value="SH3_retrovirus"/>
    <property type="match status" value="1"/>
</dbReference>
<feature type="compositionally biased region" description="Basic and acidic residues" evidence="4">
    <location>
        <begin position="696"/>
        <end position="713"/>
    </location>
</feature>
<proteinExistence type="predicted"/>
<feature type="region of interest" description="Disordered" evidence="4">
    <location>
        <begin position="849"/>
        <end position="893"/>
    </location>
</feature>
<dbReference type="InterPro" id="IPR057670">
    <property type="entry name" value="SH3_retrovirus"/>
</dbReference>
<dbReference type="PANTHER" id="PTHR42648">
    <property type="entry name" value="TRANSPOSASE, PUTATIVE-RELATED"/>
    <property type="match status" value="1"/>
</dbReference>
<dbReference type="InterPro" id="IPR012337">
    <property type="entry name" value="RNaseH-like_sf"/>
</dbReference>
<dbReference type="GO" id="GO:0003676">
    <property type="term" value="F:nucleic acid binding"/>
    <property type="evidence" value="ECO:0007669"/>
    <property type="project" value="InterPro"/>
</dbReference>
<feature type="compositionally biased region" description="Basic residues" evidence="4">
    <location>
        <begin position="884"/>
        <end position="893"/>
    </location>
</feature>
<reference evidence="6" key="1">
    <citation type="journal article" date="2019" name="Sci. Rep.">
        <title>Draft genome of Tanacetum cinerariifolium, the natural source of mosquito coil.</title>
        <authorList>
            <person name="Yamashiro T."/>
            <person name="Shiraishi A."/>
            <person name="Satake H."/>
            <person name="Nakayama K."/>
        </authorList>
    </citation>
    <scope>NUCLEOTIDE SEQUENCE</scope>
</reference>
<dbReference type="GO" id="GO:0008233">
    <property type="term" value="F:peptidase activity"/>
    <property type="evidence" value="ECO:0007669"/>
    <property type="project" value="UniProtKB-KW"/>
</dbReference>
<evidence type="ECO:0000256" key="4">
    <source>
        <dbReference type="SAM" id="MobiDB-lite"/>
    </source>
</evidence>
<protein>
    <submittedName>
        <fullName evidence="6">Retrovirus-related Pol polyprotein from transposon TNT 1-94</fullName>
    </submittedName>
</protein>
<dbReference type="GO" id="GO:0046872">
    <property type="term" value="F:metal ion binding"/>
    <property type="evidence" value="ECO:0007669"/>
    <property type="project" value="UniProtKB-KW"/>
</dbReference>
<dbReference type="InterPro" id="IPR001584">
    <property type="entry name" value="Integrase_cat-core"/>
</dbReference>
<dbReference type="Gene3D" id="3.30.420.10">
    <property type="entry name" value="Ribonuclease H-like superfamily/Ribonuclease H"/>
    <property type="match status" value="1"/>
</dbReference>
<dbReference type="AlphaFoldDB" id="A0A699H457"/>
<organism evidence="6">
    <name type="scientific">Tanacetum cinerariifolium</name>
    <name type="common">Dalmatian daisy</name>
    <name type="synonym">Chrysanthemum cinerariifolium</name>
    <dbReference type="NCBI Taxonomy" id="118510"/>
    <lineage>
        <taxon>Eukaryota</taxon>
        <taxon>Viridiplantae</taxon>
        <taxon>Streptophyta</taxon>
        <taxon>Embryophyta</taxon>
        <taxon>Tracheophyta</taxon>
        <taxon>Spermatophyta</taxon>
        <taxon>Magnoliopsida</taxon>
        <taxon>eudicotyledons</taxon>
        <taxon>Gunneridae</taxon>
        <taxon>Pentapetalae</taxon>
        <taxon>asterids</taxon>
        <taxon>campanulids</taxon>
        <taxon>Asterales</taxon>
        <taxon>Asteraceae</taxon>
        <taxon>Asteroideae</taxon>
        <taxon>Anthemideae</taxon>
        <taxon>Anthemidinae</taxon>
        <taxon>Tanacetum</taxon>
    </lineage>
</organism>
<keyword evidence="3" id="KW-0378">Hydrolase</keyword>
<dbReference type="PROSITE" id="PS50994">
    <property type="entry name" value="INTEGRASE"/>
    <property type="match status" value="1"/>
</dbReference>
<dbReference type="PANTHER" id="PTHR42648:SF32">
    <property type="entry name" value="RIBONUCLEASE H-LIKE DOMAIN, GAG-PRE-INTEGRASE DOMAIN PROTEIN-RELATED"/>
    <property type="match status" value="1"/>
</dbReference>
<feature type="non-terminal residue" evidence="6">
    <location>
        <position position="1"/>
    </location>
</feature>
<dbReference type="GO" id="GO:0006508">
    <property type="term" value="P:proteolysis"/>
    <property type="evidence" value="ECO:0007669"/>
    <property type="project" value="UniProtKB-KW"/>
</dbReference>
<dbReference type="Pfam" id="PF07727">
    <property type="entry name" value="RVT_2"/>
    <property type="match status" value="1"/>
</dbReference>
<dbReference type="Pfam" id="PF22936">
    <property type="entry name" value="Pol_BBD"/>
    <property type="match status" value="1"/>
</dbReference>
<evidence type="ECO:0000313" key="6">
    <source>
        <dbReference type="EMBL" id="GEX21106.1"/>
    </source>
</evidence>
<dbReference type="InterPro" id="IPR036397">
    <property type="entry name" value="RNaseH_sf"/>
</dbReference>
<feature type="compositionally biased region" description="Basic residues" evidence="4">
    <location>
        <begin position="858"/>
        <end position="873"/>
    </location>
</feature>
<evidence type="ECO:0000256" key="1">
    <source>
        <dbReference type="ARBA" id="ARBA00022670"/>
    </source>
</evidence>
<dbReference type="InterPro" id="IPR013103">
    <property type="entry name" value="RVT_2"/>
</dbReference>
<comment type="caution">
    <text evidence="6">The sequence shown here is derived from an EMBL/GenBank/DDBJ whole genome shotgun (WGS) entry which is preliminary data.</text>
</comment>
<dbReference type="SUPFAM" id="SSF53098">
    <property type="entry name" value="Ribonuclease H-like"/>
    <property type="match status" value="1"/>
</dbReference>
<feature type="domain" description="Integrase catalytic" evidence="5">
    <location>
        <begin position="448"/>
        <end position="614"/>
    </location>
</feature>
<feature type="region of interest" description="Disordered" evidence="4">
    <location>
        <begin position="685"/>
        <end position="713"/>
    </location>
</feature>
<gene>
    <name evidence="6" type="ORF">Tci_293081</name>
</gene>
<evidence type="ECO:0000259" key="5">
    <source>
        <dbReference type="PROSITE" id="PS50994"/>
    </source>
</evidence>
<dbReference type="InterPro" id="IPR054722">
    <property type="entry name" value="PolX-like_BBD"/>
</dbReference>
<keyword evidence="2" id="KW-0479">Metal-binding</keyword>
<accession>A0A699H457</accession>
<name>A0A699H457_TANCI</name>
<dbReference type="GO" id="GO:0015074">
    <property type="term" value="P:DNA integration"/>
    <property type="evidence" value="ECO:0007669"/>
    <property type="project" value="InterPro"/>
</dbReference>
<keyword evidence="1" id="KW-0645">Protease</keyword>
<evidence type="ECO:0000256" key="3">
    <source>
        <dbReference type="ARBA" id="ARBA00022801"/>
    </source>
</evidence>
<dbReference type="InterPro" id="IPR039537">
    <property type="entry name" value="Retrotran_Ty1/copia-like"/>
</dbReference>
<dbReference type="Pfam" id="PF00665">
    <property type="entry name" value="rve"/>
    <property type="match status" value="1"/>
</dbReference>
<evidence type="ECO:0000256" key="2">
    <source>
        <dbReference type="ARBA" id="ARBA00022723"/>
    </source>
</evidence>
<dbReference type="EMBL" id="BKCJ010095438">
    <property type="protein sequence ID" value="GEX21106.1"/>
    <property type="molecule type" value="Genomic_DNA"/>
</dbReference>
<sequence>SDKIRGESKKYFNDGIPNEHQLKFNSIKDAKKLLEAVEKRFGGNAATKKTQWNLLKQQYENFTALRSVMLDQTMERLQKLNKADLDTMSMYYLYNNLKVYEPEVKGKSSSSLSTQNMAFVSSLNNNTSSTNRAVNTTQAFYNAHEVSTTSTKVNADYSTNINNLSDVFIGSFFASQPNSPQLVHEDLEQIYLDDMEEMDLRWQMDMLTMRARREYRAPRNQDNKHKERSRRSVPIETSTFITLVSCDGLGGYDLSDHAYEGLNYALMAFSSSNSDSEVSNDSSCSKSCLETVKLLKSKNDQLLKDLKKSDLMVLDEFVNKHVVENYKAMSSEEEPKIQVSDGLGPQKKLIFLPNVQGNPQMDLQDRGVIDSGCTSHMTRNMSYLIDYEEIDRGYVPFGENPKGGKITGKCTIKTRGLPSKLFENDQTCVACQKGKQHIASCKPKIENSINLPLHLLHMDLFGPTFVKILKKKLYCLVLIDNYSRFTWVFFLATKDETSGILKSFITRIENLVDHKVKVIRCDNGTEFKNREMNQFCEMNGIRRQFSVARTPQKNGVAERRNRILIEADRTMLAESKLPTNFWAEVVNTACNVQNKVFIVKPHNKTPYELFYCKTLTLSFKIPFRCPFTILNTIDHLGKFDGMADKGFFIGYSLNSKTFRVFNSRTKIAEENLHIRFSESTPNVVGTQFNGSVDPRSFNDDRSKPSSDDRKKVEKDLRIENECNDHDREDNVNNTNNVNTVSLTVNTAGTNRVNKKGYSTKWVFRNKKDKMGIVIRNKARLVAQGYTQEERIDYDEVFATVATIEAIRLFLDYASFKDFVVYQMDIKSAFLYRKIEEEVTNIKEKDKIKVKTGQNQARNGKRGKVNQVKAKVKVKSSQNRARIWKERKKPKPKA</sequence>